<reference evidence="2 3" key="1">
    <citation type="submission" date="2018-06" db="EMBL/GenBank/DDBJ databases">
        <authorList>
            <consortium name="Pathogen Informatics"/>
            <person name="Doyle S."/>
        </authorList>
    </citation>
    <scope>NUCLEOTIDE SEQUENCE [LARGE SCALE GENOMIC DNA]</scope>
    <source>
        <strain evidence="2 3">NCTC10742</strain>
    </source>
</reference>
<dbReference type="SUPFAM" id="SSF53335">
    <property type="entry name" value="S-adenosyl-L-methionine-dependent methyltransferases"/>
    <property type="match status" value="1"/>
</dbReference>
<dbReference type="AlphaFoldDB" id="A0A378SK83"/>
<accession>A0A378SK83</accession>
<dbReference type="InterPro" id="IPR006342">
    <property type="entry name" value="FkbM_mtfrase"/>
</dbReference>
<evidence type="ECO:0000313" key="2">
    <source>
        <dbReference type="EMBL" id="STZ42264.1"/>
    </source>
</evidence>
<protein>
    <recommendedName>
        <fullName evidence="1">Methyltransferase FkbM domain-containing protein</fullName>
    </recommendedName>
</protein>
<dbReference type="EMBL" id="UGQM01000001">
    <property type="protein sequence ID" value="STZ42264.1"/>
    <property type="molecule type" value="Genomic_DNA"/>
</dbReference>
<feature type="domain" description="Methyltransferase FkbM" evidence="1">
    <location>
        <begin position="3"/>
        <end position="38"/>
    </location>
</feature>
<name>A0A378SK83_9MYCO</name>
<dbReference type="Pfam" id="PF05050">
    <property type="entry name" value="Methyltransf_21"/>
    <property type="match status" value="1"/>
</dbReference>
<gene>
    <name evidence="2" type="ORF">NCTC10742_01475</name>
</gene>
<sequence length="72" mass="8219">MNGKAPDFLIVDVEGFEFDVLAGLDLTRHRPTWMLIETLEEDRVSDILGGYTRIAKLSYHDYLYKLNEGGEA</sequence>
<organism evidence="2 3">
    <name type="scientific">Mycolicibacterium gilvum</name>
    <dbReference type="NCBI Taxonomy" id="1804"/>
    <lineage>
        <taxon>Bacteria</taxon>
        <taxon>Bacillati</taxon>
        <taxon>Actinomycetota</taxon>
        <taxon>Actinomycetes</taxon>
        <taxon>Mycobacteriales</taxon>
        <taxon>Mycobacteriaceae</taxon>
        <taxon>Mycolicibacterium</taxon>
    </lineage>
</organism>
<evidence type="ECO:0000313" key="3">
    <source>
        <dbReference type="Proteomes" id="UP000254291"/>
    </source>
</evidence>
<dbReference type="InterPro" id="IPR029063">
    <property type="entry name" value="SAM-dependent_MTases_sf"/>
</dbReference>
<proteinExistence type="predicted"/>
<evidence type="ECO:0000259" key="1">
    <source>
        <dbReference type="Pfam" id="PF05050"/>
    </source>
</evidence>
<dbReference type="Proteomes" id="UP000254291">
    <property type="component" value="Unassembled WGS sequence"/>
</dbReference>
<dbReference type="Gene3D" id="3.40.50.150">
    <property type="entry name" value="Vaccinia Virus protein VP39"/>
    <property type="match status" value="1"/>
</dbReference>